<comment type="caution">
    <text evidence="2">The sequence shown here is derived from an EMBL/GenBank/DDBJ whole genome shotgun (WGS) entry which is preliminary data.</text>
</comment>
<feature type="region of interest" description="Disordered" evidence="1">
    <location>
        <begin position="19"/>
        <end position="75"/>
    </location>
</feature>
<gene>
    <name evidence="2" type="ORF">RI129_008353</name>
</gene>
<accession>A0AAN7ZKC4</accession>
<dbReference type="EMBL" id="JAVRBK010000006">
    <property type="protein sequence ID" value="KAK5642186.1"/>
    <property type="molecule type" value="Genomic_DNA"/>
</dbReference>
<proteinExistence type="predicted"/>
<evidence type="ECO:0000313" key="3">
    <source>
        <dbReference type="Proteomes" id="UP001329430"/>
    </source>
</evidence>
<protein>
    <submittedName>
        <fullName evidence="2">Uncharacterized protein</fullName>
    </submittedName>
</protein>
<dbReference type="Proteomes" id="UP001329430">
    <property type="component" value="Chromosome 6"/>
</dbReference>
<feature type="compositionally biased region" description="Acidic residues" evidence="1">
    <location>
        <begin position="59"/>
        <end position="70"/>
    </location>
</feature>
<sequence>MSEKKRRVEISRDPEVWKRWFDETSSGEESPINEEGEDELENNDVNADVAEESDHNTESELELSEEEVSGSDEGLLLDVESDRPINFYLRKDKTTKWKKHGSSRQVRIRSHNIIKFLRGTKGDEIDCLNLFVNETVIKIITVSTNIYLGT</sequence>
<evidence type="ECO:0000256" key="1">
    <source>
        <dbReference type="SAM" id="MobiDB-lite"/>
    </source>
</evidence>
<reference evidence="2 3" key="1">
    <citation type="journal article" date="2024" name="Insects">
        <title>An Improved Chromosome-Level Genome Assembly of the Firefly Pyrocoelia pectoralis.</title>
        <authorList>
            <person name="Fu X."/>
            <person name="Meyer-Rochow V.B."/>
            <person name="Ballantyne L."/>
            <person name="Zhu X."/>
        </authorList>
    </citation>
    <scope>NUCLEOTIDE SEQUENCE [LARGE SCALE GENOMIC DNA]</scope>
    <source>
        <strain evidence="2">XCY_ONT2</strain>
    </source>
</reference>
<name>A0AAN7ZKC4_9COLE</name>
<organism evidence="2 3">
    <name type="scientific">Pyrocoelia pectoralis</name>
    <dbReference type="NCBI Taxonomy" id="417401"/>
    <lineage>
        <taxon>Eukaryota</taxon>
        <taxon>Metazoa</taxon>
        <taxon>Ecdysozoa</taxon>
        <taxon>Arthropoda</taxon>
        <taxon>Hexapoda</taxon>
        <taxon>Insecta</taxon>
        <taxon>Pterygota</taxon>
        <taxon>Neoptera</taxon>
        <taxon>Endopterygota</taxon>
        <taxon>Coleoptera</taxon>
        <taxon>Polyphaga</taxon>
        <taxon>Elateriformia</taxon>
        <taxon>Elateroidea</taxon>
        <taxon>Lampyridae</taxon>
        <taxon>Lampyrinae</taxon>
        <taxon>Pyrocoelia</taxon>
    </lineage>
</organism>
<evidence type="ECO:0000313" key="2">
    <source>
        <dbReference type="EMBL" id="KAK5642186.1"/>
    </source>
</evidence>
<keyword evidence="3" id="KW-1185">Reference proteome</keyword>
<feature type="compositionally biased region" description="Acidic residues" evidence="1">
    <location>
        <begin position="31"/>
        <end position="42"/>
    </location>
</feature>
<dbReference type="AlphaFoldDB" id="A0AAN7ZKC4"/>